<keyword evidence="8" id="KW-0808">Transferase</keyword>
<feature type="binding site" evidence="6">
    <location>
        <position position="214"/>
    </location>
    <ligand>
        <name>AMP</name>
        <dbReference type="ChEBI" id="CHEBI:456215"/>
    </ligand>
</feature>
<keyword evidence="2 6" id="KW-0067">ATP-binding</keyword>
<keyword evidence="3 6" id="KW-0521">NADP</keyword>
<dbReference type="InterPro" id="IPR029056">
    <property type="entry name" value="Ribokinase-like"/>
</dbReference>
<dbReference type="GO" id="GO:0052855">
    <property type="term" value="F:ADP-dependent NAD(P)H-hydrate dehydratase activity"/>
    <property type="evidence" value="ECO:0007669"/>
    <property type="project" value="UniProtKB-UniRule"/>
</dbReference>
<feature type="binding site" evidence="6">
    <location>
        <position position="152"/>
    </location>
    <ligand>
        <name>(6S)-NADPHX</name>
        <dbReference type="ChEBI" id="CHEBI:64076"/>
    </ligand>
</feature>
<dbReference type="RefSeq" id="WP_091632314.1">
    <property type="nucleotide sequence ID" value="NZ_FNYW01000002.1"/>
</dbReference>
<dbReference type="GO" id="GO:0046496">
    <property type="term" value="P:nicotinamide nucleotide metabolic process"/>
    <property type="evidence" value="ECO:0007669"/>
    <property type="project" value="UniProtKB-UniRule"/>
</dbReference>
<dbReference type="SUPFAM" id="SSF53613">
    <property type="entry name" value="Ribokinase-like"/>
    <property type="match status" value="1"/>
</dbReference>
<dbReference type="Pfam" id="PF01256">
    <property type="entry name" value="Carb_kinase"/>
    <property type="match status" value="1"/>
</dbReference>
<dbReference type="HAMAP" id="MF_01965">
    <property type="entry name" value="NADHX_dehydratase"/>
    <property type="match status" value="1"/>
</dbReference>
<evidence type="ECO:0000256" key="1">
    <source>
        <dbReference type="ARBA" id="ARBA00022741"/>
    </source>
</evidence>
<comment type="subunit">
    <text evidence="6">Homotetramer.</text>
</comment>
<comment type="catalytic activity">
    <reaction evidence="6">
        <text>(6S)-NADHX + ADP = AMP + phosphate + NADH + H(+)</text>
        <dbReference type="Rhea" id="RHEA:32223"/>
        <dbReference type="ChEBI" id="CHEBI:15378"/>
        <dbReference type="ChEBI" id="CHEBI:43474"/>
        <dbReference type="ChEBI" id="CHEBI:57945"/>
        <dbReference type="ChEBI" id="CHEBI:64074"/>
        <dbReference type="ChEBI" id="CHEBI:456215"/>
        <dbReference type="ChEBI" id="CHEBI:456216"/>
        <dbReference type="EC" id="4.2.1.136"/>
    </reaction>
</comment>
<comment type="similarity">
    <text evidence="6">Belongs to the NnrD/CARKD family.</text>
</comment>
<evidence type="ECO:0000256" key="6">
    <source>
        <dbReference type="HAMAP-Rule" id="MF_01965"/>
    </source>
</evidence>
<feature type="binding site" evidence="6">
    <location>
        <begin position="186"/>
        <end position="190"/>
    </location>
    <ligand>
        <name>AMP</name>
        <dbReference type="ChEBI" id="CHEBI:456215"/>
    </ligand>
</feature>
<sequence>MDRITKEKVRTFMPTRNPNSYKGSYGSVLLVGGNENMGGAIILAASAAVYSGAGLVTVATHPSNKSALHARLPEAMFVDMTDTNALKQHVEPVDIIVLGPGLGRGEISKNVLQTVYQSVSSHQTLLVDGDGIYLHVNEEVPEPSATLILTPHLGEWRTLTGLSPDDQYDNVNMDHAKKLNAIVVLKKSRTEIYCDEETWENTTGNPSMSTGGMGDALAGMIGGFVPQFDTIKEGVLSAVYLHSYIADDLSLTQYVTLPTKIIEQIPTVMKEFTKDQNRRWI</sequence>
<keyword evidence="8" id="KW-0418">Kinase</keyword>
<name>A0A1H6RIB8_9LACT</name>
<organism evidence="8 9">
    <name type="scientific">Alkalibacterium gilvum</name>
    <dbReference type="NCBI Taxonomy" id="1130080"/>
    <lineage>
        <taxon>Bacteria</taxon>
        <taxon>Bacillati</taxon>
        <taxon>Bacillota</taxon>
        <taxon>Bacilli</taxon>
        <taxon>Lactobacillales</taxon>
        <taxon>Carnobacteriaceae</taxon>
        <taxon>Alkalibacterium</taxon>
    </lineage>
</organism>
<feature type="binding site" evidence="6">
    <location>
        <position position="215"/>
    </location>
    <ligand>
        <name>(6S)-NADPHX</name>
        <dbReference type="ChEBI" id="CHEBI:64076"/>
    </ligand>
</feature>
<dbReference type="PANTHER" id="PTHR12592:SF0">
    <property type="entry name" value="ATP-DEPENDENT (S)-NAD(P)H-HYDRATE DEHYDRATASE"/>
    <property type="match status" value="1"/>
</dbReference>
<keyword evidence="9" id="KW-1185">Reference proteome</keyword>
<feature type="binding site" evidence="6">
    <location>
        <position position="40"/>
    </location>
    <ligand>
        <name>(6S)-NADPHX</name>
        <dbReference type="ChEBI" id="CHEBI:64076"/>
    </ligand>
</feature>
<dbReference type="GO" id="GO:0016301">
    <property type="term" value="F:kinase activity"/>
    <property type="evidence" value="ECO:0007669"/>
    <property type="project" value="UniProtKB-KW"/>
</dbReference>
<dbReference type="InterPro" id="IPR000631">
    <property type="entry name" value="CARKD"/>
</dbReference>
<evidence type="ECO:0000256" key="4">
    <source>
        <dbReference type="ARBA" id="ARBA00023027"/>
    </source>
</evidence>
<evidence type="ECO:0000256" key="5">
    <source>
        <dbReference type="ARBA" id="ARBA00023239"/>
    </source>
</evidence>
<reference evidence="9" key="1">
    <citation type="submission" date="2016-10" db="EMBL/GenBank/DDBJ databases">
        <authorList>
            <person name="Varghese N."/>
            <person name="Submissions S."/>
        </authorList>
    </citation>
    <scope>NUCLEOTIDE SEQUENCE [LARGE SCALE GENOMIC DNA]</scope>
    <source>
        <strain evidence="9">DSM 25751</strain>
    </source>
</reference>
<dbReference type="EC" id="4.2.1.136" evidence="6"/>
<keyword evidence="1 6" id="KW-0547">Nucleotide-binding</keyword>
<feature type="binding site" evidence="6">
    <location>
        <position position="101"/>
    </location>
    <ligand>
        <name>(6S)-NADPHX</name>
        <dbReference type="ChEBI" id="CHEBI:64076"/>
    </ligand>
</feature>
<evidence type="ECO:0000256" key="3">
    <source>
        <dbReference type="ARBA" id="ARBA00022857"/>
    </source>
</evidence>
<dbReference type="GO" id="GO:0052856">
    <property type="term" value="F:NAD(P)HX epimerase activity"/>
    <property type="evidence" value="ECO:0007669"/>
    <property type="project" value="TreeGrafter"/>
</dbReference>
<comment type="catalytic activity">
    <reaction evidence="6">
        <text>(6S)-NADPHX + ADP = AMP + phosphate + NADPH + H(+)</text>
        <dbReference type="Rhea" id="RHEA:32235"/>
        <dbReference type="ChEBI" id="CHEBI:15378"/>
        <dbReference type="ChEBI" id="CHEBI:43474"/>
        <dbReference type="ChEBI" id="CHEBI:57783"/>
        <dbReference type="ChEBI" id="CHEBI:64076"/>
        <dbReference type="ChEBI" id="CHEBI:456215"/>
        <dbReference type="ChEBI" id="CHEBI:456216"/>
        <dbReference type="EC" id="4.2.1.136"/>
    </reaction>
</comment>
<dbReference type="AlphaFoldDB" id="A0A1H6RIB8"/>
<feature type="domain" description="YjeF C-terminal" evidence="7">
    <location>
        <begin position="5"/>
        <end position="272"/>
    </location>
</feature>
<comment type="function">
    <text evidence="6">Catalyzes the dehydration of the S-form of NAD(P)HX at the expense of ADP, which is converted to AMP. Together with NAD(P)HX epimerase, which catalyzes the epimerization of the S- and R-forms, the enzyme allows the repair of both epimers of NAD(P)HX, a damaged form of NAD(P)H that is a result of enzymatic or heat-dependent hydration.</text>
</comment>
<dbReference type="PANTHER" id="PTHR12592">
    <property type="entry name" value="ATP-DEPENDENT (S)-NAD(P)H-HYDRATE DEHYDRATASE FAMILY MEMBER"/>
    <property type="match status" value="1"/>
</dbReference>
<dbReference type="CDD" id="cd01171">
    <property type="entry name" value="YXKO-related"/>
    <property type="match status" value="1"/>
</dbReference>
<dbReference type="NCBIfam" id="TIGR00196">
    <property type="entry name" value="yjeF_cterm"/>
    <property type="match status" value="1"/>
</dbReference>
<dbReference type="EMBL" id="FNYW01000002">
    <property type="protein sequence ID" value="SEI53064.1"/>
    <property type="molecule type" value="Genomic_DNA"/>
</dbReference>
<dbReference type="STRING" id="1130080.SAMN04488113_10297"/>
<evidence type="ECO:0000256" key="2">
    <source>
        <dbReference type="ARBA" id="ARBA00022840"/>
    </source>
</evidence>
<dbReference type="Gene3D" id="3.40.1190.20">
    <property type="match status" value="1"/>
</dbReference>
<dbReference type="OrthoDB" id="9806925at2"/>
<evidence type="ECO:0000313" key="8">
    <source>
        <dbReference type="EMBL" id="SEI53064.1"/>
    </source>
</evidence>
<dbReference type="Proteomes" id="UP000198564">
    <property type="component" value="Unassembled WGS sequence"/>
</dbReference>
<comment type="cofactor">
    <cofactor evidence="6">
        <name>Mg(2+)</name>
        <dbReference type="ChEBI" id="CHEBI:18420"/>
    </cofactor>
</comment>
<keyword evidence="5 6" id="KW-0456">Lyase</keyword>
<keyword evidence="4 6" id="KW-0520">NAD</keyword>
<dbReference type="PROSITE" id="PS51383">
    <property type="entry name" value="YJEF_C_3"/>
    <property type="match status" value="1"/>
</dbReference>
<proteinExistence type="inferred from homology"/>
<accession>A0A1H6RIB8</accession>
<dbReference type="GO" id="GO:0110051">
    <property type="term" value="P:metabolite repair"/>
    <property type="evidence" value="ECO:0007669"/>
    <property type="project" value="TreeGrafter"/>
</dbReference>
<gene>
    <name evidence="6" type="primary">nnrD</name>
    <name evidence="8" type="ORF">SAMN04488113_10297</name>
</gene>
<protein>
    <recommendedName>
        <fullName evidence="6">ADP-dependent (S)-NAD(P)H-hydrate dehydratase</fullName>
        <ecNumber evidence="6">4.2.1.136</ecNumber>
    </recommendedName>
    <alternativeName>
        <fullName evidence="6">ADP-dependent NAD(P)HX dehydratase</fullName>
    </alternativeName>
</protein>
<evidence type="ECO:0000313" key="9">
    <source>
        <dbReference type="Proteomes" id="UP000198564"/>
    </source>
</evidence>
<dbReference type="GO" id="GO:0005524">
    <property type="term" value="F:ATP binding"/>
    <property type="evidence" value="ECO:0007669"/>
    <property type="project" value="UniProtKB-KW"/>
</dbReference>
<evidence type="ECO:0000259" key="7">
    <source>
        <dbReference type="PROSITE" id="PS51383"/>
    </source>
</evidence>